<dbReference type="InterPro" id="IPR000433">
    <property type="entry name" value="Znf_ZZ"/>
</dbReference>
<protein>
    <recommendedName>
        <fullName evidence="6">ZZ-type domain-containing protein</fullName>
    </recommendedName>
</protein>
<dbReference type="InterPro" id="IPR043145">
    <property type="entry name" value="Znf_ZZ_sf"/>
</dbReference>
<name>A0A0L0V0D9_9BASI</name>
<feature type="compositionally biased region" description="Polar residues" evidence="5">
    <location>
        <begin position="1113"/>
        <end position="1144"/>
    </location>
</feature>
<accession>A0A0L0V0D9</accession>
<dbReference type="PROSITE" id="PS50135">
    <property type="entry name" value="ZF_ZZ_2"/>
    <property type="match status" value="2"/>
</dbReference>
<evidence type="ECO:0000259" key="6">
    <source>
        <dbReference type="PROSITE" id="PS50135"/>
    </source>
</evidence>
<evidence type="ECO:0000256" key="5">
    <source>
        <dbReference type="SAM" id="MobiDB-lite"/>
    </source>
</evidence>
<comment type="caution">
    <text evidence="7">The sequence shown here is derived from an EMBL/GenBank/DDBJ whole genome shotgun (WGS) entry which is preliminary data.</text>
</comment>
<feature type="region of interest" description="Disordered" evidence="5">
    <location>
        <begin position="157"/>
        <end position="187"/>
    </location>
</feature>
<feature type="region of interest" description="Disordered" evidence="5">
    <location>
        <begin position="1370"/>
        <end position="1467"/>
    </location>
</feature>
<dbReference type="InterPro" id="IPR032350">
    <property type="entry name" value="Nbr1_FW"/>
</dbReference>
<feature type="domain" description="ZZ-type" evidence="6">
    <location>
        <begin position="826"/>
        <end position="881"/>
    </location>
</feature>
<dbReference type="SUPFAM" id="SSF57850">
    <property type="entry name" value="RING/U-box"/>
    <property type="match status" value="4"/>
</dbReference>
<feature type="compositionally biased region" description="Polar residues" evidence="5">
    <location>
        <begin position="211"/>
        <end position="232"/>
    </location>
</feature>
<feature type="region of interest" description="Disordered" evidence="5">
    <location>
        <begin position="1113"/>
        <end position="1201"/>
    </location>
</feature>
<dbReference type="OrthoDB" id="2507445at2759"/>
<dbReference type="STRING" id="1165861.A0A0L0V0D9"/>
<dbReference type="CDD" id="cd14947">
    <property type="entry name" value="NBR1_like"/>
    <property type="match status" value="1"/>
</dbReference>
<dbReference type="PANTHER" id="PTHR20930">
    <property type="entry name" value="OVARIAN CARCINOMA ANTIGEN CA125-RELATED"/>
    <property type="match status" value="1"/>
</dbReference>
<reference evidence="8" key="1">
    <citation type="submission" date="2014-03" db="EMBL/GenBank/DDBJ databases">
        <title>The Genome Sequence of Puccinia striiformis f. sp. tritici PST-78.</title>
        <authorList>
            <consortium name="The Broad Institute Genome Sequencing Platform"/>
            <person name="Cuomo C."/>
            <person name="Hulbert S."/>
            <person name="Chen X."/>
            <person name="Walker B."/>
            <person name="Young S.K."/>
            <person name="Zeng Q."/>
            <person name="Gargeya S."/>
            <person name="Fitzgerald M."/>
            <person name="Haas B."/>
            <person name="Abouelleil A."/>
            <person name="Alvarado L."/>
            <person name="Arachchi H.M."/>
            <person name="Berlin A.M."/>
            <person name="Chapman S.B."/>
            <person name="Goldberg J."/>
            <person name="Griggs A."/>
            <person name="Gujja S."/>
            <person name="Hansen M."/>
            <person name="Howarth C."/>
            <person name="Imamovic A."/>
            <person name="Larimer J."/>
            <person name="McCowan C."/>
            <person name="Montmayeur A."/>
            <person name="Murphy C."/>
            <person name="Neiman D."/>
            <person name="Pearson M."/>
            <person name="Priest M."/>
            <person name="Roberts A."/>
            <person name="Saif S."/>
            <person name="Shea T."/>
            <person name="Sisk P."/>
            <person name="Sykes S."/>
            <person name="Wortman J."/>
            <person name="Nusbaum C."/>
            <person name="Birren B."/>
        </authorList>
    </citation>
    <scope>NUCLEOTIDE SEQUENCE [LARGE SCALE GENOMIC DNA]</scope>
    <source>
        <strain evidence="8">race PST-78</strain>
    </source>
</reference>
<evidence type="ECO:0000256" key="2">
    <source>
        <dbReference type="ARBA" id="ARBA00022771"/>
    </source>
</evidence>
<keyword evidence="8" id="KW-1185">Reference proteome</keyword>
<keyword evidence="3" id="KW-0862">Zinc</keyword>
<feature type="compositionally biased region" description="Acidic residues" evidence="5">
    <location>
        <begin position="1444"/>
        <end position="1460"/>
    </location>
</feature>
<feature type="compositionally biased region" description="Polar residues" evidence="5">
    <location>
        <begin position="1406"/>
        <end position="1428"/>
    </location>
</feature>
<dbReference type="CDD" id="cd02249">
    <property type="entry name" value="ZZ"/>
    <property type="match status" value="2"/>
</dbReference>
<dbReference type="PANTHER" id="PTHR20930:SF0">
    <property type="entry name" value="PROTEIN ILRUN"/>
    <property type="match status" value="1"/>
</dbReference>
<evidence type="ECO:0000313" key="8">
    <source>
        <dbReference type="Proteomes" id="UP000054564"/>
    </source>
</evidence>
<proteinExistence type="predicted"/>
<evidence type="ECO:0000256" key="1">
    <source>
        <dbReference type="ARBA" id="ARBA00022723"/>
    </source>
</evidence>
<feature type="region of interest" description="Disordered" evidence="5">
    <location>
        <begin position="208"/>
        <end position="275"/>
    </location>
</feature>
<dbReference type="Gene3D" id="2.60.40.10">
    <property type="entry name" value="Immunoglobulins"/>
    <property type="match status" value="1"/>
</dbReference>
<dbReference type="EMBL" id="AJIL01000155">
    <property type="protein sequence ID" value="KNE92757.1"/>
    <property type="molecule type" value="Genomic_DNA"/>
</dbReference>
<evidence type="ECO:0000256" key="4">
    <source>
        <dbReference type="PROSITE-ProRule" id="PRU00228"/>
    </source>
</evidence>
<dbReference type="CDD" id="cd02340">
    <property type="entry name" value="ZZ_NBR1_like"/>
    <property type="match status" value="2"/>
</dbReference>
<dbReference type="Pfam" id="PF00569">
    <property type="entry name" value="ZZ"/>
    <property type="match status" value="4"/>
</dbReference>
<dbReference type="GO" id="GO:0008270">
    <property type="term" value="F:zinc ion binding"/>
    <property type="evidence" value="ECO:0007669"/>
    <property type="project" value="UniProtKB-KW"/>
</dbReference>
<gene>
    <name evidence="7" type="ORF">PSTG_13888</name>
</gene>
<dbReference type="InterPro" id="IPR013783">
    <property type="entry name" value="Ig-like_fold"/>
</dbReference>
<keyword evidence="1" id="KW-0479">Metal-binding</keyword>
<dbReference type="Proteomes" id="UP000054564">
    <property type="component" value="Unassembled WGS sequence"/>
</dbReference>
<organism evidence="7 8">
    <name type="scientific">Puccinia striiformis f. sp. tritici PST-78</name>
    <dbReference type="NCBI Taxonomy" id="1165861"/>
    <lineage>
        <taxon>Eukaryota</taxon>
        <taxon>Fungi</taxon>
        <taxon>Dikarya</taxon>
        <taxon>Basidiomycota</taxon>
        <taxon>Pucciniomycotina</taxon>
        <taxon>Pucciniomycetes</taxon>
        <taxon>Pucciniales</taxon>
        <taxon>Pucciniaceae</taxon>
        <taxon>Puccinia</taxon>
    </lineage>
</organism>
<dbReference type="Pfam" id="PF16158">
    <property type="entry name" value="N_BRCA1_IG"/>
    <property type="match status" value="1"/>
</dbReference>
<feature type="compositionally biased region" description="Polar residues" evidence="5">
    <location>
        <begin position="1370"/>
        <end position="1380"/>
    </location>
</feature>
<keyword evidence="2 4" id="KW-0863">Zinc-finger</keyword>
<feature type="domain" description="ZZ-type" evidence="6">
    <location>
        <begin position="972"/>
        <end position="1027"/>
    </location>
</feature>
<dbReference type="SMART" id="SM00291">
    <property type="entry name" value="ZnF_ZZ"/>
    <property type="match status" value="4"/>
</dbReference>
<evidence type="ECO:0000313" key="7">
    <source>
        <dbReference type="EMBL" id="KNE92757.1"/>
    </source>
</evidence>
<feature type="compositionally biased region" description="Basic and acidic residues" evidence="5">
    <location>
        <begin position="1383"/>
        <end position="1394"/>
    </location>
</feature>
<evidence type="ECO:0000256" key="3">
    <source>
        <dbReference type="ARBA" id="ARBA00022833"/>
    </source>
</evidence>
<feature type="region of interest" description="Disordered" evidence="5">
    <location>
        <begin position="1034"/>
        <end position="1054"/>
    </location>
</feature>
<dbReference type="PROSITE" id="PS01357">
    <property type="entry name" value="ZF_ZZ_1"/>
    <property type="match status" value="1"/>
</dbReference>
<sequence>MADAHISSENPQPNTFVFRIHKLDPRTNIPLPTGKFVYMGPCATKATFQALESRAQEIIPKRQNFYVFSIVLRECNPCGIYPFDSFARFAAIIDAIKRGPGCIARDRLQRMIVDVWVTSECPGSYAVSPHPAQPTKGGILALNRSVAIALTPPALSPPALTPPVAPTELTDPDKMDQNAPASSPLTIPEQVDDLKHSNKLIDEVSACDPSLTRSLQMPNGSPTSEPTGNKGKQPSIDPVCDTASTCDSHPPDASFEAPSTQASKPSAAHLEHESDKSSGALVEHLNCFSQVGLHSTFDETSNWYGILLEVLGDDPRYVVSPQTHSGSLMLQVYFLNDNRQAELVFMVQNHPVTMIQSPYTRQQADEQMRSFLSDHISYVSVPRFHAVNVCGNQMSFYMVDRPSGRILPGRKSIESVDHISPENHLMNLWTSQLGTPAGDETLFSLISQVRSMVDQRQKDESARNNLAVCNAIQLSTYDHLASLGALSHVLSNTFPSGRYRLAPLWHKRDSIYGATFGALCLVVYDVESGPVLVVQHSPDLGTPACRHKCDQLMRESFAHMAPACNTTNLHGMSFLDGQARSYKLDIASRLITPKTDPVDLSDRVLPQDYLSGAWNLKLKDNSCLEMFQMILDDCRASPSPTKSTPRPKAKAEVAPIQVDSIDSPAIFPVPHVFGSQLRVMDGSQPTGPQLSYICDGCDETITGFRAKCAHETCPDFDLCKKCYDRKDNVHPAHPFKLLIQASKDTLFSTARTQWLPFVQALTPGNSTRSPVSPVSHSRGAPLAGRIVARTGTAVAVGESNNGVQTGRLQTAHNPTPPVELVASSPRVFIRCDGCSQTITGFRAKCSHDQCPDYDLCSKCYDNRLAVHPSDHCFKTFQVAVDTSGAVISCHSHSDQPKTHNQLPSPNKTHYAQCDMCDQRITGVRWKCVDCVDWDSCDQCRKNVPAIHPFHRLVPITDPNQLAHLPAQHTKSHPHVYCDGCHEPVRGIRYKCSHLDCPDYDLCSRCESSPIPKHNIDHVMFKIRDSHTWQSAVAASQSSPQNAHLPSAHGLTHNLDHAVSPAQPELSAASCQEFFKFKVRSQHITPDAGLVLDNNLFALPTACMGEKSLPRFTESLSNLSTPPMSKSTSISAESHGSNQLQSVVQQHPDLESVPSCSGVKFENSQSDDERLGNSTKSLDLPGAFPEESYPPAQIPAVSPASMGQSTVSSVAIPEEYKPEYGARFESDMNLPDGTCVSAGARFTKIWLVRNTGSEEWPVDTRIEFNGGYHHSSQGSFSVPAALPNEVVEVTVETMAPEESGGYMQVWRLVRQDGIKFGDRLWINLQAISEDQVNIDDPNTESLSASVGFLLPNPSNRDLLSNDLHASVINEPSASTSSQQTPVVPEHESHSKHESHTSLGSDFHHHCSQQQTDEFPPTEMNQRSPSNISGTDFDDSSYEFTSDNGSSDDNEVEDEFEFELVTDSDSSVH</sequence>
<dbReference type="Gene3D" id="3.30.60.90">
    <property type="match status" value="4"/>
</dbReference>